<name>A0A3A1WK38_9HYPH</name>
<reference evidence="4" key="1">
    <citation type="submission" date="2018-09" db="EMBL/GenBank/DDBJ databases">
        <authorList>
            <person name="Tuo L."/>
        </authorList>
    </citation>
    <scope>NUCLEOTIDE SEQUENCE [LARGE SCALE GENOMIC DNA]</scope>
    <source>
        <strain evidence="4">M2BS4Y-1</strain>
    </source>
</reference>
<feature type="chain" id="PRO_5017380614" evidence="2">
    <location>
        <begin position="21"/>
        <end position="196"/>
    </location>
</feature>
<dbReference type="Proteomes" id="UP000265750">
    <property type="component" value="Unassembled WGS sequence"/>
</dbReference>
<gene>
    <name evidence="3" type="ORF">D3218_13400</name>
</gene>
<keyword evidence="4" id="KW-1185">Reference proteome</keyword>
<accession>A0A3A1WK38</accession>
<feature type="transmembrane region" description="Helical" evidence="1">
    <location>
        <begin position="143"/>
        <end position="169"/>
    </location>
</feature>
<sequence>MRRAFPLALAAALLPTVAFAHTGVGDTAGFLHGFAHPIGGLDHILAMVAVGVFAYVLGGRALWLVPAAFVGMMVVGFALGIAEVEVPLVELGIALSSVVIGAAAALGRPMPVGVAMALVGVFAVFHGHAHGAEMPETAGGLTYAAGFIAATALLHAAGIAMAFGAASLIGRTGRPVARAAGAVFALGGVGVLAGWL</sequence>
<proteinExistence type="predicted"/>
<keyword evidence="1" id="KW-1133">Transmembrane helix</keyword>
<feature type="transmembrane region" description="Helical" evidence="1">
    <location>
        <begin position="176"/>
        <end position="195"/>
    </location>
</feature>
<feature type="transmembrane region" description="Helical" evidence="1">
    <location>
        <begin position="113"/>
        <end position="131"/>
    </location>
</feature>
<protein>
    <submittedName>
        <fullName evidence="3">Urease accessory protein</fullName>
    </submittedName>
</protein>
<dbReference type="Pfam" id="PF04955">
    <property type="entry name" value="HupE_UreJ"/>
    <property type="match status" value="1"/>
</dbReference>
<feature type="transmembrane region" description="Helical" evidence="1">
    <location>
        <begin position="62"/>
        <end position="82"/>
    </location>
</feature>
<evidence type="ECO:0000313" key="4">
    <source>
        <dbReference type="Proteomes" id="UP000265750"/>
    </source>
</evidence>
<dbReference type="AlphaFoldDB" id="A0A3A1WK38"/>
<keyword evidence="1" id="KW-0812">Transmembrane</keyword>
<evidence type="ECO:0000256" key="1">
    <source>
        <dbReference type="SAM" id="Phobius"/>
    </source>
</evidence>
<feature type="signal peptide" evidence="2">
    <location>
        <begin position="1"/>
        <end position="20"/>
    </location>
</feature>
<feature type="transmembrane region" description="Helical" evidence="1">
    <location>
        <begin position="88"/>
        <end position="106"/>
    </location>
</feature>
<dbReference type="InterPro" id="IPR007038">
    <property type="entry name" value="HupE_UreJ"/>
</dbReference>
<dbReference type="OrthoDB" id="9808192at2"/>
<keyword evidence="1" id="KW-0472">Membrane</keyword>
<dbReference type="PIRSF" id="PIRSF016919">
    <property type="entry name" value="HupE_UreJ"/>
    <property type="match status" value="1"/>
</dbReference>
<comment type="caution">
    <text evidence="3">The sequence shown here is derived from an EMBL/GenBank/DDBJ whole genome shotgun (WGS) entry which is preliminary data.</text>
</comment>
<dbReference type="EMBL" id="QYRN01000006">
    <property type="protein sequence ID" value="RIY00270.1"/>
    <property type="molecule type" value="Genomic_DNA"/>
</dbReference>
<organism evidence="3 4">
    <name type="scientific">Aureimonas flava</name>
    <dbReference type="NCBI Taxonomy" id="2320271"/>
    <lineage>
        <taxon>Bacteria</taxon>
        <taxon>Pseudomonadati</taxon>
        <taxon>Pseudomonadota</taxon>
        <taxon>Alphaproteobacteria</taxon>
        <taxon>Hyphomicrobiales</taxon>
        <taxon>Aurantimonadaceae</taxon>
        <taxon>Aureimonas</taxon>
    </lineage>
</organism>
<feature type="transmembrane region" description="Helical" evidence="1">
    <location>
        <begin position="30"/>
        <end position="55"/>
    </location>
</feature>
<dbReference type="RefSeq" id="WP_119540579.1">
    <property type="nucleotide sequence ID" value="NZ_QYRN01000006.1"/>
</dbReference>
<evidence type="ECO:0000313" key="3">
    <source>
        <dbReference type="EMBL" id="RIY00270.1"/>
    </source>
</evidence>
<evidence type="ECO:0000256" key="2">
    <source>
        <dbReference type="SAM" id="SignalP"/>
    </source>
</evidence>
<keyword evidence="2" id="KW-0732">Signal</keyword>